<dbReference type="EMBL" id="JANTQA010000033">
    <property type="protein sequence ID" value="KAJ3437969.1"/>
    <property type="molecule type" value="Genomic_DNA"/>
</dbReference>
<dbReference type="Proteomes" id="UP001146793">
    <property type="component" value="Unassembled WGS sequence"/>
</dbReference>
<name>A0AAV7Z811_9EUKA</name>
<accession>A0AAV7Z811</accession>
<gene>
    <name evidence="2" type="ORF">M0812_17147</name>
</gene>
<feature type="compositionally biased region" description="Polar residues" evidence="1">
    <location>
        <begin position="64"/>
        <end position="80"/>
    </location>
</feature>
<proteinExistence type="predicted"/>
<evidence type="ECO:0000313" key="3">
    <source>
        <dbReference type="Proteomes" id="UP001146793"/>
    </source>
</evidence>
<evidence type="ECO:0000256" key="1">
    <source>
        <dbReference type="SAM" id="MobiDB-lite"/>
    </source>
</evidence>
<protein>
    <submittedName>
        <fullName evidence="2">Uncharacterized protein</fullName>
    </submittedName>
</protein>
<reference evidence="2" key="1">
    <citation type="submission" date="2022-08" db="EMBL/GenBank/DDBJ databases">
        <title>Novel sulphate-reducing endosymbionts in the free-living metamonad Anaeramoeba.</title>
        <authorList>
            <person name="Jerlstrom-Hultqvist J."/>
            <person name="Cepicka I."/>
            <person name="Gallot-Lavallee L."/>
            <person name="Salas-Leiva D."/>
            <person name="Curtis B.A."/>
            <person name="Zahonova K."/>
            <person name="Pipaliya S."/>
            <person name="Dacks J."/>
            <person name="Roger A.J."/>
        </authorList>
    </citation>
    <scope>NUCLEOTIDE SEQUENCE</scope>
    <source>
        <strain evidence="2">Busselton2</strain>
    </source>
</reference>
<evidence type="ECO:0000313" key="2">
    <source>
        <dbReference type="EMBL" id="KAJ3437969.1"/>
    </source>
</evidence>
<organism evidence="2 3">
    <name type="scientific">Anaeramoeba flamelloides</name>
    <dbReference type="NCBI Taxonomy" id="1746091"/>
    <lineage>
        <taxon>Eukaryota</taxon>
        <taxon>Metamonada</taxon>
        <taxon>Anaeramoebidae</taxon>
        <taxon>Anaeramoeba</taxon>
    </lineage>
</organism>
<feature type="region of interest" description="Disordered" evidence="1">
    <location>
        <begin position="35"/>
        <end position="80"/>
    </location>
</feature>
<comment type="caution">
    <text evidence="2">The sequence shown here is derived from an EMBL/GenBank/DDBJ whole genome shotgun (WGS) entry which is preliminary data.</text>
</comment>
<dbReference type="AlphaFoldDB" id="A0AAV7Z811"/>
<sequence length="198" mass="22934">MFQQMSMTGIQLLSLELDSHSTVPRKRIFNETFSKQSGNCKNTQGDEPIMTNQTHFKKKKRQNTRYGTSQLDLPSSLSNPENIQESFHNSTNPTTRQWTDRNSITVLPITSQNNNTLSPTKVQDKDKYAHTNKNTRANNLINRITQNKEHIPKKSQKSLKPITLKMKQKPQSSQTKSLLFYKFKLTFLVDRIIKSTNY</sequence>
<feature type="compositionally biased region" description="Polar residues" evidence="1">
    <location>
        <begin position="35"/>
        <end position="54"/>
    </location>
</feature>